<name>A0ABT2X871_9RHOB</name>
<evidence type="ECO:0000313" key="3">
    <source>
        <dbReference type="Proteomes" id="UP001209535"/>
    </source>
</evidence>
<evidence type="ECO:0000259" key="1">
    <source>
        <dbReference type="Pfam" id="PF02036"/>
    </source>
</evidence>
<comment type="caution">
    <text evidence="2">The sequence shown here is derived from an EMBL/GenBank/DDBJ whole genome shotgun (WGS) entry which is preliminary data.</text>
</comment>
<dbReference type="EMBL" id="JAOVQO010000022">
    <property type="protein sequence ID" value="MCU9850141.1"/>
    <property type="molecule type" value="Genomic_DNA"/>
</dbReference>
<sequence length="171" mass="18736">MNAPESGRPARMIPLPLPLFPLQPILSRIVRRVAAENPSMFNRLGPWVGADYIIDPINLPFALHLRPDREQPILRAVSRRALPPHAAHISGKFLDLLELIDADLDGDALFFSRALVIEGNTEAVVSLRNALDDIDGSIAERVAGMFGAPGRAALTAMRRAGERARHKEARA</sequence>
<reference evidence="2 3" key="1">
    <citation type="submission" date="2022-10" db="EMBL/GenBank/DDBJ databases">
        <title>Defluviimonas sp. nov., isolated from ocean surface sediments.</title>
        <authorList>
            <person name="He W."/>
            <person name="Wang L."/>
            <person name="Zhang D.-F."/>
        </authorList>
    </citation>
    <scope>NUCLEOTIDE SEQUENCE [LARGE SCALE GENOMIC DNA]</scope>
    <source>
        <strain evidence="2 3">WL0024</strain>
    </source>
</reference>
<accession>A0ABT2X871</accession>
<dbReference type="InterPro" id="IPR036527">
    <property type="entry name" value="SCP2_sterol-bd_dom_sf"/>
</dbReference>
<keyword evidence="3" id="KW-1185">Reference proteome</keyword>
<dbReference type="SUPFAM" id="SSF55718">
    <property type="entry name" value="SCP-like"/>
    <property type="match status" value="1"/>
</dbReference>
<evidence type="ECO:0000313" key="2">
    <source>
        <dbReference type="EMBL" id="MCU9850141.1"/>
    </source>
</evidence>
<proteinExistence type="predicted"/>
<organism evidence="2 3">
    <name type="scientific">Albidovulum salinarum</name>
    <dbReference type="NCBI Taxonomy" id="2984153"/>
    <lineage>
        <taxon>Bacteria</taxon>
        <taxon>Pseudomonadati</taxon>
        <taxon>Pseudomonadota</taxon>
        <taxon>Alphaproteobacteria</taxon>
        <taxon>Rhodobacterales</taxon>
        <taxon>Paracoccaceae</taxon>
        <taxon>Albidovulum</taxon>
    </lineage>
</organism>
<dbReference type="InterPro" id="IPR003033">
    <property type="entry name" value="SCP2_sterol-bd_dom"/>
</dbReference>
<dbReference type="Proteomes" id="UP001209535">
    <property type="component" value="Unassembled WGS sequence"/>
</dbReference>
<dbReference type="Pfam" id="PF02036">
    <property type="entry name" value="SCP2"/>
    <property type="match status" value="1"/>
</dbReference>
<feature type="domain" description="SCP2" evidence="1">
    <location>
        <begin position="62"/>
        <end position="132"/>
    </location>
</feature>
<protein>
    <submittedName>
        <fullName evidence="2">SCP2 sterol-binding domain-containing protein</fullName>
    </submittedName>
</protein>
<gene>
    <name evidence="2" type="ORF">OEZ60_19300</name>
</gene>